<dbReference type="Gene3D" id="1.20.5.110">
    <property type="match status" value="1"/>
</dbReference>
<organism evidence="8">
    <name type="scientific">Dendroctonus ponderosae</name>
    <name type="common">Mountain pine beetle</name>
    <dbReference type="NCBI Taxonomy" id="77166"/>
    <lineage>
        <taxon>Eukaryota</taxon>
        <taxon>Metazoa</taxon>
        <taxon>Ecdysozoa</taxon>
        <taxon>Arthropoda</taxon>
        <taxon>Hexapoda</taxon>
        <taxon>Insecta</taxon>
        <taxon>Pterygota</taxon>
        <taxon>Neoptera</taxon>
        <taxon>Endopterygota</taxon>
        <taxon>Coleoptera</taxon>
        <taxon>Polyphaga</taxon>
        <taxon>Cucujiformia</taxon>
        <taxon>Curculionidae</taxon>
        <taxon>Scolytinae</taxon>
        <taxon>Dendroctonus</taxon>
    </lineage>
</organism>
<dbReference type="GO" id="GO:0000149">
    <property type="term" value="F:SNARE binding"/>
    <property type="evidence" value="ECO:0007669"/>
    <property type="project" value="TreeGrafter"/>
</dbReference>
<dbReference type="InterPro" id="IPR045242">
    <property type="entry name" value="Syntaxin"/>
</dbReference>
<dbReference type="Gene3D" id="1.20.58.70">
    <property type="match status" value="1"/>
</dbReference>
<dbReference type="KEGG" id="dpa:109535875"/>
<keyword evidence="6" id="KW-0472">Membrane</keyword>
<keyword evidence="5" id="KW-0175">Coiled coil</keyword>
<dbReference type="SMART" id="SM00503">
    <property type="entry name" value="SynN"/>
    <property type="match status" value="1"/>
</dbReference>
<evidence type="ECO:0000256" key="1">
    <source>
        <dbReference type="ARBA" id="ARBA00004211"/>
    </source>
</evidence>
<dbReference type="GO" id="GO:0006906">
    <property type="term" value="P:vesicle fusion"/>
    <property type="evidence" value="ECO:0007669"/>
    <property type="project" value="TreeGrafter"/>
</dbReference>
<evidence type="ECO:0000313" key="11">
    <source>
        <dbReference type="Proteomes" id="UP000019118"/>
    </source>
</evidence>
<evidence type="ECO:0000259" key="7">
    <source>
        <dbReference type="PROSITE" id="PS50192"/>
    </source>
</evidence>
<reference evidence="10" key="2">
    <citation type="submission" date="2024-08" db="UniProtKB">
        <authorList>
            <consortium name="EnsemblMetazoa"/>
        </authorList>
    </citation>
    <scope>IDENTIFICATION</scope>
</reference>
<dbReference type="InterPro" id="IPR000727">
    <property type="entry name" value="T_SNARE_dom"/>
</dbReference>
<evidence type="ECO:0000313" key="12">
    <source>
        <dbReference type="Proteomes" id="UP000030742"/>
    </source>
</evidence>
<dbReference type="FunFam" id="1.20.58.70:FF:000006">
    <property type="entry name" value="Syntaxin 7"/>
    <property type="match status" value="1"/>
</dbReference>
<keyword evidence="6" id="KW-0812">Transmembrane</keyword>
<keyword evidence="3" id="KW-0532">Neurotransmitter transport</keyword>
<evidence type="ECO:0000256" key="6">
    <source>
        <dbReference type="SAM" id="Phobius"/>
    </source>
</evidence>
<keyword evidence="11" id="KW-1185">Reference proteome</keyword>
<dbReference type="GO" id="GO:0006836">
    <property type="term" value="P:neurotransmitter transport"/>
    <property type="evidence" value="ECO:0007669"/>
    <property type="project" value="UniProtKB-KW"/>
</dbReference>
<dbReference type="GO" id="GO:0006886">
    <property type="term" value="P:intracellular protein transport"/>
    <property type="evidence" value="ECO:0007669"/>
    <property type="project" value="InterPro"/>
</dbReference>
<sequence>MDSYQNGNQTQEQDFQKLSQTIASSIQKTHQNVSSMQRMVNQIGSHQDSPELRKQLHSLQHYTQQLVKDTNGYIKDLANISPSLSQSEQRQRKMQRERLQDEFSTTLNLFQQVQRSTAQKEKEQIKKARQQAYGDQPYLPGYKKDQQLIELQGGAGNQQMQLQEEADLRLLQEQEQAVQQLESDINDVNEIFKDLGRLVHEQGEVIDSIESSVESTSNFVHQGAEQLREAGSYKDRIRKKKVFFILIAAIILAVIIIIIALKTS</sequence>
<dbReference type="InterPro" id="IPR010989">
    <property type="entry name" value="SNARE"/>
</dbReference>
<accession>N6UDA0</accession>
<dbReference type="EMBL" id="KB740860">
    <property type="protein sequence ID" value="ENN78591.1"/>
    <property type="molecule type" value="Genomic_DNA"/>
</dbReference>
<evidence type="ECO:0000313" key="9">
    <source>
        <dbReference type="EMBL" id="ERL91476.1"/>
    </source>
</evidence>
<dbReference type="EnsemblMetazoa" id="XM_019901894.1">
    <property type="protein sequence ID" value="XP_019757453.1"/>
    <property type="gene ID" value="LOC109535875"/>
</dbReference>
<gene>
    <name evidence="10" type="primary">109535875</name>
    <name evidence="9" type="ORF">D910_08806</name>
    <name evidence="8" type="ORF">YQE_04958</name>
</gene>
<dbReference type="SUPFAM" id="SSF47661">
    <property type="entry name" value="t-snare proteins"/>
    <property type="match status" value="1"/>
</dbReference>
<evidence type="ECO:0000256" key="3">
    <source>
        <dbReference type="ARBA" id="ARBA00022775"/>
    </source>
</evidence>
<dbReference type="Proteomes" id="UP000030742">
    <property type="component" value="Unassembled WGS sequence"/>
</dbReference>
<dbReference type="GO" id="GO:0005484">
    <property type="term" value="F:SNAP receptor activity"/>
    <property type="evidence" value="ECO:0007669"/>
    <property type="project" value="InterPro"/>
</dbReference>
<dbReference type="Pfam" id="PF05739">
    <property type="entry name" value="SNARE"/>
    <property type="match status" value="1"/>
</dbReference>
<dbReference type="EMBL" id="KB632287">
    <property type="protein sequence ID" value="ERL91476.1"/>
    <property type="molecule type" value="Genomic_DNA"/>
</dbReference>
<evidence type="ECO:0000313" key="8">
    <source>
        <dbReference type="EMBL" id="ENN78591.1"/>
    </source>
</evidence>
<keyword evidence="6" id="KW-1133">Transmembrane helix</keyword>
<name>N6UDA0_DENPD</name>
<dbReference type="PANTHER" id="PTHR19957:SF411">
    <property type="entry name" value="LD23667P"/>
    <property type="match status" value="1"/>
</dbReference>
<evidence type="ECO:0000256" key="2">
    <source>
        <dbReference type="ARBA" id="ARBA00009063"/>
    </source>
</evidence>
<dbReference type="GO" id="GO:0048278">
    <property type="term" value="P:vesicle docking"/>
    <property type="evidence" value="ECO:0007669"/>
    <property type="project" value="TreeGrafter"/>
</dbReference>
<comment type="similarity">
    <text evidence="2 4">Belongs to the syntaxin family.</text>
</comment>
<dbReference type="Proteomes" id="UP000019118">
    <property type="component" value="Unassembled WGS sequence"/>
</dbReference>
<dbReference type="GO" id="GO:0008021">
    <property type="term" value="C:synaptic vesicle"/>
    <property type="evidence" value="ECO:0007669"/>
    <property type="project" value="TreeGrafter"/>
</dbReference>
<feature type="coiled-coil region" evidence="5">
    <location>
        <begin position="164"/>
        <end position="191"/>
    </location>
</feature>
<dbReference type="OrthoDB" id="364348at2759"/>
<dbReference type="AlphaFoldDB" id="N6UDA0"/>
<dbReference type="PROSITE" id="PS00914">
    <property type="entry name" value="SYNTAXIN"/>
    <property type="match status" value="1"/>
</dbReference>
<dbReference type="STRING" id="77166.N6UDA0"/>
<dbReference type="PANTHER" id="PTHR19957">
    <property type="entry name" value="SYNTAXIN"/>
    <property type="match status" value="1"/>
</dbReference>
<dbReference type="SMART" id="SM00397">
    <property type="entry name" value="t_SNARE"/>
    <property type="match status" value="1"/>
</dbReference>
<dbReference type="Pfam" id="PF14523">
    <property type="entry name" value="Syntaxin_2"/>
    <property type="match status" value="1"/>
</dbReference>
<comment type="subcellular location">
    <subcellularLocation>
        <location evidence="1">Membrane</location>
        <topology evidence="1">Single-pass type IV membrane protein</topology>
    </subcellularLocation>
</comment>
<evidence type="ECO:0000256" key="4">
    <source>
        <dbReference type="RuleBase" id="RU003858"/>
    </source>
</evidence>
<evidence type="ECO:0000313" key="10">
    <source>
        <dbReference type="EnsemblMetazoa" id="XP_019757453.1"/>
    </source>
</evidence>
<evidence type="ECO:0000256" key="5">
    <source>
        <dbReference type="SAM" id="Coils"/>
    </source>
</evidence>
<dbReference type="HOGENOM" id="CLU_059257_1_1_1"/>
<keyword evidence="3" id="KW-0813">Transport</keyword>
<dbReference type="GO" id="GO:0031201">
    <property type="term" value="C:SNARE complex"/>
    <property type="evidence" value="ECO:0007669"/>
    <property type="project" value="TreeGrafter"/>
</dbReference>
<feature type="non-terminal residue" evidence="8">
    <location>
        <position position="1"/>
    </location>
</feature>
<dbReference type="OMA" id="LMTYTKQ"/>
<reference evidence="11 12" key="1">
    <citation type="journal article" date="2013" name="Genome Biol.">
        <title>Draft genome of the mountain pine beetle, Dendroctonus ponderosae Hopkins, a major forest pest.</title>
        <authorList>
            <person name="Keeling C.I."/>
            <person name="Yuen M.M."/>
            <person name="Liao N.Y."/>
            <person name="Docking T.R."/>
            <person name="Chan S.K."/>
            <person name="Taylor G.A."/>
            <person name="Palmquist D.L."/>
            <person name="Jackman S.D."/>
            <person name="Nguyen A."/>
            <person name="Li M."/>
            <person name="Henderson H."/>
            <person name="Janes J.K."/>
            <person name="Zhao Y."/>
            <person name="Pandoh P."/>
            <person name="Moore R."/>
            <person name="Sperling F.A."/>
            <person name="Huber D.P."/>
            <person name="Birol I."/>
            <person name="Jones S.J."/>
            <person name="Bohlmann J."/>
        </authorList>
    </citation>
    <scope>NUCLEOTIDE SEQUENCE</scope>
</reference>
<dbReference type="InterPro" id="IPR006012">
    <property type="entry name" value="Syntaxin/epimorphin_CS"/>
</dbReference>
<dbReference type="InterPro" id="IPR006011">
    <property type="entry name" value="Syntaxin_N"/>
</dbReference>
<feature type="transmembrane region" description="Helical" evidence="6">
    <location>
        <begin position="242"/>
        <end position="261"/>
    </location>
</feature>
<proteinExistence type="inferred from homology"/>
<protein>
    <recommendedName>
        <fullName evidence="7">t-SNARE coiled-coil homology domain-containing protein</fullName>
    </recommendedName>
</protein>
<dbReference type="PROSITE" id="PS50192">
    <property type="entry name" value="T_SNARE"/>
    <property type="match status" value="1"/>
</dbReference>
<feature type="domain" description="T-SNARE coiled-coil homology" evidence="7">
    <location>
        <begin position="168"/>
        <end position="230"/>
    </location>
</feature>